<accession>A0ABW8JVY5</accession>
<evidence type="ECO:0000313" key="3">
    <source>
        <dbReference type="Proteomes" id="UP001620460"/>
    </source>
</evidence>
<organism evidence="2 3">
    <name type="scientific">Dyella ginsengisoli</name>
    <dbReference type="NCBI Taxonomy" id="363848"/>
    <lineage>
        <taxon>Bacteria</taxon>
        <taxon>Pseudomonadati</taxon>
        <taxon>Pseudomonadota</taxon>
        <taxon>Gammaproteobacteria</taxon>
        <taxon>Lysobacterales</taxon>
        <taxon>Rhodanobacteraceae</taxon>
        <taxon>Dyella</taxon>
    </lineage>
</organism>
<gene>
    <name evidence="2" type="ORF">ISP17_15135</name>
</gene>
<reference evidence="2 3" key="1">
    <citation type="submission" date="2020-10" db="EMBL/GenBank/DDBJ databases">
        <title>Phylogeny of dyella-like bacteria.</title>
        <authorList>
            <person name="Fu J."/>
        </authorList>
    </citation>
    <scope>NUCLEOTIDE SEQUENCE [LARGE SCALE GENOMIC DNA]</scope>
    <source>
        <strain evidence="2 3">Gsoil3046</strain>
    </source>
</reference>
<keyword evidence="1" id="KW-1133">Transmembrane helix</keyword>
<dbReference type="EMBL" id="JADIKM010000004">
    <property type="protein sequence ID" value="MFK2905295.1"/>
    <property type="molecule type" value="Genomic_DNA"/>
</dbReference>
<keyword evidence="1" id="KW-0812">Transmembrane</keyword>
<feature type="transmembrane region" description="Helical" evidence="1">
    <location>
        <begin position="37"/>
        <end position="57"/>
    </location>
</feature>
<protein>
    <submittedName>
        <fullName evidence="2">Uncharacterized protein</fullName>
    </submittedName>
</protein>
<keyword evidence="1" id="KW-0472">Membrane</keyword>
<evidence type="ECO:0000313" key="2">
    <source>
        <dbReference type="EMBL" id="MFK2905295.1"/>
    </source>
</evidence>
<sequence>MITVSALSGALLVLVLWLVFGLMALLHPFRYPSTLAMLWWAAPLTAACMAIANPIYFRRMARQHGLVTWSTFAGIRQRV</sequence>
<comment type="caution">
    <text evidence="2">The sequence shown here is derived from an EMBL/GenBank/DDBJ whole genome shotgun (WGS) entry which is preliminary data.</text>
</comment>
<proteinExistence type="predicted"/>
<keyword evidence="3" id="KW-1185">Reference proteome</keyword>
<evidence type="ECO:0000256" key="1">
    <source>
        <dbReference type="SAM" id="Phobius"/>
    </source>
</evidence>
<name>A0ABW8JVY5_9GAMM</name>
<dbReference type="Proteomes" id="UP001620460">
    <property type="component" value="Unassembled WGS sequence"/>
</dbReference>